<comment type="subcellular location">
    <subcellularLocation>
        <location evidence="1 6">Cell membrane</location>
        <topology evidence="1 6">Multi-pass membrane protein</topology>
    </subcellularLocation>
</comment>
<proteinExistence type="inferred from homology"/>
<sequence>MRKFFYSRLALQNIRKNGRFYFPYLLAFLGCVCGMYLILSLSTGDGIANLRGGEYVAGFMTFGTGIVGLFAAIFLFYTNSFLIKRRKRELGLYNILGMEKRHIAKVLFLESFYIAFAGIVVGLALGIALDKLMILLVSAIIQSDVPFGFSISWTGILTCLILFGAIWICTLIYNLARIQLSKPVELLRSENVGEREPKTRWLVTIFGILCLGTGYAIAVLITDPITSLALYFVAVALVVIGTYCLFIGVSVFVLKALRKWKRFYYKPRHFINISGMIYRMKQNGVGLANICILSTMVLVAVSTTVSLYVGIQGGLPTADFTIQPYNSVYQSISADSMKEVAEEAAQEQGLTVSDFNGVITLDVSAAQNGDSEFYFDQSSTSVSILVFLTQEEYNRSAQQPVSLQPGEVLLYQDRGEYTQNEVLNSSFSVGNLTFTTVGEAVIPEFLSTQYNNMTFPVYYIVLDSYDTLEQVNQMQIAAYGDYASQYTGYYTFNTGGTEEQQNAILSTLWDKGYDKMQQDAKTFGDEYTGGFRASSLEETRNDAYALFGGFLFLGLFVGVLFTLGAVLIIYYKQLSEGYEDQHRYEILQKVGMSRKEVKKTIHSQVLMVFFLPLIVAAIHLAFNYNIMNGILSLMSIGTAVHAADSTFLLTTLITMAAFCLIYTLVYLATSRAYLRIVSPKKR</sequence>
<dbReference type="Pfam" id="PF02687">
    <property type="entry name" value="FtsX"/>
    <property type="match status" value="1"/>
</dbReference>
<name>A0A9D1AK89_9FIRM</name>
<dbReference type="GO" id="GO:0005886">
    <property type="term" value="C:plasma membrane"/>
    <property type="evidence" value="ECO:0007669"/>
    <property type="project" value="UniProtKB-SubCell"/>
</dbReference>
<dbReference type="InterPro" id="IPR003838">
    <property type="entry name" value="ABC3_permease_C"/>
</dbReference>
<evidence type="ECO:0000313" key="9">
    <source>
        <dbReference type="Proteomes" id="UP000886749"/>
    </source>
</evidence>
<gene>
    <name evidence="8" type="ORF">IAB36_06400</name>
</gene>
<feature type="transmembrane region" description="Helical" evidence="6">
    <location>
        <begin position="59"/>
        <end position="82"/>
    </location>
</feature>
<keyword evidence="3 6" id="KW-0812">Transmembrane</keyword>
<evidence type="ECO:0000256" key="2">
    <source>
        <dbReference type="ARBA" id="ARBA00022475"/>
    </source>
</evidence>
<evidence type="ECO:0000259" key="7">
    <source>
        <dbReference type="Pfam" id="PF02687"/>
    </source>
</evidence>
<reference evidence="8" key="2">
    <citation type="journal article" date="2021" name="PeerJ">
        <title>Extensive microbial diversity within the chicken gut microbiome revealed by metagenomics and culture.</title>
        <authorList>
            <person name="Gilroy R."/>
            <person name="Ravi A."/>
            <person name="Getino M."/>
            <person name="Pursley I."/>
            <person name="Horton D.L."/>
            <person name="Alikhan N.F."/>
            <person name="Baker D."/>
            <person name="Gharbi K."/>
            <person name="Hall N."/>
            <person name="Watson M."/>
            <person name="Adriaenssens E.M."/>
            <person name="Foster-Nyarko E."/>
            <person name="Jarju S."/>
            <person name="Secka A."/>
            <person name="Antonio M."/>
            <person name="Oren A."/>
            <person name="Chaudhuri R.R."/>
            <person name="La Ragione R."/>
            <person name="Hildebrand F."/>
            <person name="Pallen M.J."/>
        </authorList>
    </citation>
    <scope>NUCLEOTIDE SEQUENCE</scope>
    <source>
        <strain evidence="8">CHK184-25365</strain>
    </source>
</reference>
<feature type="transmembrane region" description="Helical" evidence="6">
    <location>
        <begin position="201"/>
        <end position="222"/>
    </location>
</feature>
<feature type="transmembrane region" description="Helical" evidence="6">
    <location>
        <begin position="21"/>
        <end position="39"/>
    </location>
</feature>
<dbReference type="InterPro" id="IPR052536">
    <property type="entry name" value="ABC-4_Integral_Memb_Prot"/>
</dbReference>
<dbReference type="PROSITE" id="PS51257">
    <property type="entry name" value="PROKAR_LIPOPROTEIN"/>
    <property type="match status" value="1"/>
</dbReference>
<feature type="transmembrane region" description="Helical" evidence="6">
    <location>
        <begin position="149"/>
        <end position="173"/>
    </location>
</feature>
<dbReference type="PANTHER" id="PTHR46795:SF3">
    <property type="entry name" value="ABC TRANSPORTER PERMEASE"/>
    <property type="match status" value="1"/>
</dbReference>
<keyword evidence="6" id="KW-0813">Transport</keyword>
<feature type="domain" description="ABC3 transporter permease C-terminal" evidence="7">
    <location>
        <begin position="65"/>
        <end position="175"/>
    </location>
</feature>
<feature type="transmembrane region" description="Helical" evidence="6">
    <location>
        <begin position="647"/>
        <end position="674"/>
    </location>
</feature>
<feature type="transmembrane region" description="Helical" evidence="6">
    <location>
        <begin position="544"/>
        <end position="571"/>
    </location>
</feature>
<dbReference type="PANTHER" id="PTHR46795">
    <property type="entry name" value="ABC TRANSPORTER PERMEASE-RELATED-RELATED"/>
    <property type="match status" value="1"/>
</dbReference>
<dbReference type="GO" id="GO:0055085">
    <property type="term" value="P:transmembrane transport"/>
    <property type="evidence" value="ECO:0007669"/>
    <property type="project" value="UniProtKB-UniRule"/>
</dbReference>
<evidence type="ECO:0000256" key="6">
    <source>
        <dbReference type="PIRNR" id="PIRNR018968"/>
    </source>
</evidence>
<organism evidence="8 9">
    <name type="scientific">Candidatus Egerieicola pullicola</name>
    <dbReference type="NCBI Taxonomy" id="2840775"/>
    <lineage>
        <taxon>Bacteria</taxon>
        <taxon>Bacillati</taxon>
        <taxon>Bacillota</taxon>
        <taxon>Clostridia</taxon>
        <taxon>Eubacteriales</taxon>
        <taxon>Oscillospiraceae</taxon>
        <taxon>Oscillospiraceae incertae sedis</taxon>
        <taxon>Candidatus Egerieicola</taxon>
    </lineage>
</organism>
<keyword evidence="4 6" id="KW-1133">Transmembrane helix</keyword>
<evidence type="ECO:0000256" key="5">
    <source>
        <dbReference type="ARBA" id="ARBA00023136"/>
    </source>
</evidence>
<feature type="transmembrane region" description="Helical" evidence="6">
    <location>
        <begin position="286"/>
        <end position="311"/>
    </location>
</feature>
<reference evidence="8" key="1">
    <citation type="submission" date="2020-10" db="EMBL/GenBank/DDBJ databases">
        <authorList>
            <person name="Gilroy R."/>
        </authorList>
    </citation>
    <scope>NUCLEOTIDE SEQUENCE</scope>
    <source>
        <strain evidence="8">CHK184-25365</strain>
    </source>
</reference>
<accession>A0A9D1AK89</accession>
<dbReference type="PIRSF" id="PIRSF018968">
    <property type="entry name" value="ABC_permease_BceB"/>
    <property type="match status" value="1"/>
</dbReference>
<dbReference type="InterPro" id="IPR027022">
    <property type="entry name" value="ABC_permease_BceB-typ"/>
</dbReference>
<keyword evidence="5 6" id="KW-0472">Membrane</keyword>
<dbReference type="AlphaFoldDB" id="A0A9D1AK89"/>
<feature type="transmembrane region" description="Helical" evidence="6">
    <location>
        <begin position="605"/>
        <end position="627"/>
    </location>
</feature>
<comment type="similarity">
    <text evidence="6">Belongs to the ABC-4 integral membrane protein family.</text>
</comment>
<evidence type="ECO:0000313" key="8">
    <source>
        <dbReference type="EMBL" id="HIR41438.1"/>
    </source>
</evidence>
<dbReference type="EMBL" id="DVGY01000146">
    <property type="protein sequence ID" value="HIR41438.1"/>
    <property type="molecule type" value="Genomic_DNA"/>
</dbReference>
<protein>
    <submittedName>
        <fullName evidence="8">ABC transporter permease</fullName>
    </submittedName>
</protein>
<feature type="transmembrane region" description="Helical" evidence="6">
    <location>
        <begin position="228"/>
        <end position="254"/>
    </location>
</feature>
<evidence type="ECO:0000256" key="3">
    <source>
        <dbReference type="ARBA" id="ARBA00022692"/>
    </source>
</evidence>
<keyword evidence="2 6" id="KW-1003">Cell membrane</keyword>
<dbReference type="Proteomes" id="UP000886749">
    <property type="component" value="Unassembled WGS sequence"/>
</dbReference>
<evidence type="ECO:0000256" key="4">
    <source>
        <dbReference type="ARBA" id="ARBA00022989"/>
    </source>
</evidence>
<feature type="transmembrane region" description="Helical" evidence="6">
    <location>
        <begin position="103"/>
        <end position="129"/>
    </location>
</feature>
<evidence type="ECO:0000256" key="1">
    <source>
        <dbReference type="ARBA" id="ARBA00004651"/>
    </source>
</evidence>
<comment type="caution">
    <text evidence="8">The sequence shown here is derived from an EMBL/GenBank/DDBJ whole genome shotgun (WGS) entry which is preliminary data.</text>
</comment>